<feature type="transmembrane region" description="Helical" evidence="19">
    <location>
        <begin position="158"/>
        <end position="185"/>
    </location>
</feature>
<comment type="caution">
    <text evidence="20">The sequence shown here is derived from an EMBL/GenBank/DDBJ whole genome shotgun (WGS) entry which is preliminary data.</text>
</comment>
<feature type="transmembrane region" description="Helical" evidence="19">
    <location>
        <begin position="6"/>
        <end position="25"/>
    </location>
</feature>
<keyword evidence="8" id="KW-0969">Cilium</keyword>
<keyword evidence="6" id="KW-0552">Olfaction</keyword>
<feature type="transmembrane region" description="Helical" evidence="19">
    <location>
        <begin position="395"/>
        <end position="417"/>
    </location>
</feature>
<evidence type="ECO:0000256" key="12">
    <source>
        <dbReference type="ARBA" id="ARBA00023273"/>
    </source>
</evidence>
<dbReference type="OrthoDB" id="5859135at2759"/>
<proteinExistence type="inferred from homology"/>
<keyword evidence="21" id="KW-1185">Reference proteome</keyword>
<gene>
    <name evidence="20" type="ORF">CAMP_LOCUS14516</name>
</gene>
<evidence type="ECO:0000256" key="13">
    <source>
        <dbReference type="ARBA" id="ARBA00054965"/>
    </source>
</evidence>
<keyword evidence="11" id="KW-0325">Glycoprotein</keyword>
<evidence type="ECO:0000256" key="10">
    <source>
        <dbReference type="ARBA" id="ARBA00023170"/>
    </source>
</evidence>
<reference evidence="20" key="1">
    <citation type="submission" date="2022-11" db="EMBL/GenBank/DDBJ databases">
        <authorList>
            <person name="Kikuchi T."/>
        </authorList>
    </citation>
    <scope>NUCLEOTIDE SEQUENCE</scope>
    <source>
        <strain evidence="20">PS1010</strain>
    </source>
</reference>
<dbReference type="Pfam" id="PF10326">
    <property type="entry name" value="7TM_GPCR_Str"/>
    <property type="match status" value="1"/>
</dbReference>
<dbReference type="FunFam" id="1.20.1070.10:FF:000128">
    <property type="entry name" value="Seven TM Receptor"/>
    <property type="match status" value="1"/>
</dbReference>
<dbReference type="InterPro" id="IPR019428">
    <property type="entry name" value="7TM_GPCR_serpentine_rcpt_Str"/>
</dbReference>
<dbReference type="Proteomes" id="UP001152747">
    <property type="component" value="Unassembled WGS sequence"/>
</dbReference>
<keyword evidence="5 19" id="KW-0812">Transmembrane</keyword>
<keyword evidence="12" id="KW-0966">Cell projection</keyword>
<dbReference type="GO" id="GO:0042048">
    <property type="term" value="P:olfactory behavior"/>
    <property type="evidence" value="ECO:0007669"/>
    <property type="project" value="TreeGrafter"/>
</dbReference>
<evidence type="ECO:0000313" key="21">
    <source>
        <dbReference type="Proteomes" id="UP001152747"/>
    </source>
</evidence>
<dbReference type="GO" id="GO:0006935">
    <property type="term" value="P:chemotaxis"/>
    <property type="evidence" value="ECO:0007669"/>
    <property type="project" value="UniProtKB-KW"/>
</dbReference>
<feature type="transmembrane region" description="Helical" evidence="19">
    <location>
        <begin position="115"/>
        <end position="137"/>
    </location>
</feature>
<evidence type="ECO:0000256" key="11">
    <source>
        <dbReference type="ARBA" id="ARBA00023180"/>
    </source>
</evidence>
<evidence type="ECO:0000256" key="8">
    <source>
        <dbReference type="ARBA" id="ARBA00023069"/>
    </source>
</evidence>
<dbReference type="GO" id="GO:0060170">
    <property type="term" value="C:ciliary membrane"/>
    <property type="evidence" value="ECO:0007669"/>
    <property type="project" value="UniProtKB-SubCell"/>
</dbReference>
<evidence type="ECO:0000256" key="14">
    <source>
        <dbReference type="ARBA" id="ARBA00061678"/>
    </source>
</evidence>
<dbReference type="GO" id="GO:0038022">
    <property type="term" value="F:G protein-coupled olfactory receptor activity"/>
    <property type="evidence" value="ECO:0007669"/>
    <property type="project" value="TreeGrafter"/>
</dbReference>
<keyword evidence="10" id="KW-0675">Receptor</keyword>
<feature type="transmembrane region" description="Helical" evidence="19">
    <location>
        <begin position="46"/>
        <end position="65"/>
    </location>
</feature>
<feature type="transmembrane region" description="Helical" evidence="19">
    <location>
        <begin position="438"/>
        <end position="462"/>
    </location>
</feature>
<comment type="similarity">
    <text evidence="14">Belongs to the nematode receptor-like protein str family.</text>
</comment>
<evidence type="ECO:0000256" key="1">
    <source>
        <dbReference type="ARBA" id="ARBA00004272"/>
    </source>
</evidence>
<comment type="subcellular location">
    <subcellularLocation>
        <location evidence="1">Cell projection</location>
        <location evidence="1">Cilium membrane</location>
        <topology evidence="1">Multi-pass membrane protein</topology>
    </subcellularLocation>
</comment>
<dbReference type="Pfam" id="PF10319">
    <property type="entry name" value="7TM_GPCR_Srj"/>
    <property type="match status" value="1"/>
</dbReference>
<dbReference type="AlphaFoldDB" id="A0A9P1IVM9"/>
<evidence type="ECO:0000256" key="18">
    <source>
        <dbReference type="ARBA" id="ARBA00082489"/>
    </source>
</evidence>
<evidence type="ECO:0000256" key="15">
    <source>
        <dbReference type="ARBA" id="ARBA00064300"/>
    </source>
</evidence>
<dbReference type="InterPro" id="IPR019423">
    <property type="entry name" value="7TM_GPCR_serpentine_rcpt_Srj"/>
</dbReference>
<evidence type="ECO:0000256" key="4">
    <source>
        <dbReference type="ARBA" id="ARBA00022606"/>
    </source>
</evidence>
<evidence type="ECO:0000256" key="19">
    <source>
        <dbReference type="SAM" id="Phobius"/>
    </source>
</evidence>
<feature type="transmembrane region" description="Helical" evidence="19">
    <location>
        <begin position="279"/>
        <end position="304"/>
    </location>
</feature>
<evidence type="ECO:0000313" key="20">
    <source>
        <dbReference type="EMBL" id="CAI5451879.1"/>
    </source>
</evidence>
<organism evidence="20 21">
    <name type="scientific">Caenorhabditis angaria</name>
    <dbReference type="NCBI Taxonomy" id="860376"/>
    <lineage>
        <taxon>Eukaryota</taxon>
        <taxon>Metazoa</taxon>
        <taxon>Ecdysozoa</taxon>
        <taxon>Nematoda</taxon>
        <taxon>Chromadorea</taxon>
        <taxon>Rhabditida</taxon>
        <taxon>Rhabditina</taxon>
        <taxon>Rhabditomorpha</taxon>
        <taxon>Rhabditoidea</taxon>
        <taxon>Rhabditidae</taxon>
        <taxon>Peloderinae</taxon>
        <taxon>Caenorhabditis</taxon>
    </lineage>
</organism>
<feature type="transmembrane region" description="Helical" evidence="19">
    <location>
        <begin position="236"/>
        <end position="259"/>
    </location>
</feature>
<evidence type="ECO:0000256" key="3">
    <source>
        <dbReference type="ARBA" id="ARBA00022500"/>
    </source>
</evidence>
<keyword evidence="3" id="KW-0145">Chemotaxis</keyword>
<evidence type="ECO:0000256" key="9">
    <source>
        <dbReference type="ARBA" id="ARBA00023136"/>
    </source>
</evidence>
<name>A0A9P1IVM9_9PELO</name>
<evidence type="ECO:0000256" key="6">
    <source>
        <dbReference type="ARBA" id="ARBA00022725"/>
    </source>
</evidence>
<dbReference type="PANTHER" id="PTHR22943">
    <property type="entry name" value="7-TRANSMEMBRANE DOMAIN RECEPTOR C.ELEGANS"/>
    <property type="match status" value="1"/>
</dbReference>
<keyword evidence="2" id="KW-1003">Cell membrane</keyword>
<evidence type="ECO:0000256" key="5">
    <source>
        <dbReference type="ARBA" id="ARBA00022692"/>
    </source>
</evidence>
<feature type="transmembrane region" description="Helical" evidence="19">
    <location>
        <begin position="474"/>
        <end position="491"/>
    </location>
</feature>
<evidence type="ECO:0000256" key="16">
    <source>
        <dbReference type="ARBA" id="ARBA00067967"/>
    </source>
</evidence>
<dbReference type="PANTHER" id="PTHR22943:SF248">
    <property type="entry name" value="SEVEN TM RECEPTOR"/>
    <property type="match status" value="1"/>
</dbReference>
<feature type="transmembrane region" description="Helical" evidence="19">
    <location>
        <begin position="205"/>
        <end position="224"/>
    </location>
</feature>
<accession>A0A9P1IVM9</accession>
<dbReference type="SUPFAM" id="SSF81321">
    <property type="entry name" value="Family A G protein-coupled receptor-like"/>
    <property type="match status" value="1"/>
</dbReference>
<keyword evidence="9 19" id="KW-0472">Membrane</keyword>
<sequence length="532" mass="61241">MNVLNGVYCGLFGISLGLFSIQFYYRYLVSIGSPRLKTFRNWNICLWMLIPFADGVIWFLTTYFLDAPSDSKNNHIKEYLERTIEIKIENIVYLGSYFYPIDEKTGKNCIDSKSAFAVIIMNSTLLISFSIIIYFGIKCYRSLRNNMRKMTSQKYKGIQVQLFYALVCQTTIPVLLLHLPVVTTFLCIVFDKDIGLMSGIHRTQIITSIYAVIINLILIILILTKSAKSLGAYKYLLLYSATFEIVYAVTTFFVEPSFFCYGSAFMLFIDTRTSLFTPMIMNILNGAYCGLFGVSLGLFSLLFYYRYLVSAVSPLVATFRTWKIYLWMLIPFLDGVIWFLTSYFLAYPSSLKDNHIKRYLEIHFGVRIEDVVYLGSYFYPVDEKTGRNFIDPKSVLVFVIMNSTLVVSLSIIIYFGTKCYKNLRSDMRRTKSRKFKGIQAQLFLALVFQTIIPVVLLHIPALTNFICIISDQDIGFINGIVTISIALYPVVDPIPNFFFIKNFRNTIFKFITGCCFTKLQRNIRSAIQIINS</sequence>
<comment type="function">
    <text evidence="13">An odorant receptor which affects chemotaxis to the volatile odorant diacetyl. Specifies AWA neuronal cell fate via the odr-7 pathway.</text>
</comment>
<protein>
    <recommendedName>
        <fullName evidence="16">Serpentine receptor class r-10</fullName>
    </recommendedName>
    <alternativeName>
        <fullName evidence="17">Odorant response abnormal protein 10</fullName>
    </alternativeName>
    <alternativeName>
        <fullName evidence="18">Olfactory receptor 10</fullName>
    </alternativeName>
</protein>
<comment type="subunit">
    <text evidence="15">Interacts with odr-4.</text>
</comment>
<keyword evidence="4" id="KW-0716">Sensory transduction</keyword>
<dbReference type="EMBL" id="CANHGI010000005">
    <property type="protein sequence ID" value="CAI5451879.1"/>
    <property type="molecule type" value="Genomic_DNA"/>
</dbReference>
<evidence type="ECO:0000256" key="2">
    <source>
        <dbReference type="ARBA" id="ARBA00022475"/>
    </source>
</evidence>
<evidence type="ECO:0000256" key="7">
    <source>
        <dbReference type="ARBA" id="ARBA00022989"/>
    </source>
</evidence>
<evidence type="ECO:0000256" key="17">
    <source>
        <dbReference type="ARBA" id="ARBA00078653"/>
    </source>
</evidence>
<feature type="transmembrane region" description="Helical" evidence="19">
    <location>
        <begin position="324"/>
        <end position="345"/>
    </location>
</feature>
<keyword evidence="7 19" id="KW-1133">Transmembrane helix</keyword>